<dbReference type="RefSeq" id="WP_201631424.1">
    <property type="nucleotide sequence ID" value="NZ_JAEQNB010000001.1"/>
</dbReference>
<dbReference type="EMBL" id="JAEQNB010000001">
    <property type="protein sequence ID" value="MBL0385870.1"/>
    <property type="molecule type" value="Genomic_DNA"/>
</dbReference>
<proteinExistence type="predicted"/>
<dbReference type="Pfam" id="PF06108">
    <property type="entry name" value="DUF952"/>
    <property type="match status" value="1"/>
</dbReference>
<name>A0ABS1J6F6_9BACL</name>
<evidence type="ECO:0000313" key="1">
    <source>
        <dbReference type="EMBL" id="MBL0385870.1"/>
    </source>
</evidence>
<dbReference type="Proteomes" id="UP000602284">
    <property type="component" value="Unassembled WGS sequence"/>
</dbReference>
<dbReference type="PANTHER" id="PTHR34129">
    <property type="entry name" value="BLR1139 PROTEIN"/>
    <property type="match status" value="1"/>
</dbReference>
<dbReference type="SUPFAM" id="SSF56399">
    <property type="entry name" value="ADP-ribosylation"/>
    <property type="match status" value="1"/>
</dbReference>
<protein>
    <submittedName>
        <fullName evidence="1">DUF952 domain-containing protein</fullName>
    </submittedName>
</protein>
<dbReference type="Gene3D" id="3.20.170.20">
    <property type="entry name" value="Protein of unknown function DUF952"/>
    <property type="match status" value="1"/>
</dbReference>
<keyword evidence="2" id="KW-1185">Reference proteome</keyword>
<sequence length="109" mass="12635">MNVIYCLVPAPYWAQYEGKAEYLPRDYDEEGFIHATRGDELLERVMNRVYATYEGELLLLVIDEERVTSEVKYEQASDGNLYPHIYGPLNTDAIVEVRRMERSAAGWVV</sequence>
<evidence type="ECO:0000313" key="2">
    <source>
        <dbReference type="Proteomes" id="UP000602284"/>
    </source>
</evidence>
<organism evidence="1 2">
    <name type="scientific">Tumebacillus amylolyticus</name>
    <dbReference type="NCBI Taxonomy" id="2801339"/>
    <lineage>
        <taxon>Bacteria</taxon>
        <taxon>Bacillati</taxon>
        <taxon>Bacillota</taxon>
        <taxon>Bacilli</taxon>
        <taxon>Bacillales</taxon>
        <taxon>Alicyclobacillaceae</taxon>
        <taxon>Tumebacillus</taxon>
    </lineage>
</organism>
<gene>
    <name evidence="1" type="ORF">JJB07_04330</name>
</gene>
<comment type="caution">
    <text evidence="1">The sequence shown here is derived from an EMBL/GenBank/DDBJ whole genome shotgun (WGS) entry which is preliminary data.</text>
</comment>
<dbReference type="PANTHER" id="PTHR34129:SF1">
    <property type="entry name" value="DUF952 DOMAIN-CONTAINING PROTEIN"/>
    <property type="match status" value="1"/>
</dbReference>
<reference evidence="1 2" key="1">
    <citation type="submission" date="2021-01" db="EMBL/GenBank/DDBJ databases">
        <title>Tumebacillus sp. strain ITR2 16S ribosomal RNA gene Genome sequencing and assembly.</title>
        <authorList>
            <person name="Kang M."/>
        </authorList>
    </citation>
    <scope>NUCLEOTIDE SEQUENCE [LARGE SCALE GENOMIC DNA]</scope>
    <source>
        <strain evidence="1 2">ITR2</strain>
    </source>
</reference>
<dbReference type="InterPro" id="IPR009297">
    <property type="entry name" value="DUF952"/>
</dbReference>
<accession>A0ABS1J6F6</accession>